<dbReference type="GO" id="GO:0043190">
    <property type="term" value="C:ATP-binding cassette (ABC) transporter complex"/>
    <property type="evidence" value="ECO:0007669"/>
    <property type="project" value="InterPro"/>
</dbReference>
<evidence type="ECO:0000256" key="1">
    <source>
        <dbReference type="SAM" id="SignalP"/>
    </source>
</evidence>
<feature type="chain" id="PRO_5004220225" evidence="1">
    <location>
        <begin position="24"/>
        <end position="307"/>
    </location>
</feature>
<dbReference type="HOGENOM" id="CLU_008673_1_1_7"/>
<dbReference type="SUPFAM" id="SSF53850">
    <property type="entry name" value="Periplasmic binding protein-like II"/>
    <property type="match status" value="1"/>
</dbReference>
<organism evidence="3 4">
    <name type="scientific">Oleidesulfovibrio alaskensis (strain ATCC BAA-1058 / DSM 17464 / G20)</name>
    <name type="common">Desulfovibrio alaskensis</name>
    <dbReference type="NCBI Taxonomy" id="207559"/>
    <lineage>
        <taxon>Bacteria</taxon>
        <taxon>Pseudomonadati</taxon>
        <taxon>Thermodesulfobacteriota</taxon>
        <taxon>Desulfovibrionia</taxon>
        <taxon>Desulfovibrionales</taxon>
        <taxon>Desulfovibrionaceae</taxon>
        <taxon>Oleidesulfovibrio</taxon>
    </lineage>
</organism>
<dbReference type="CDD" id="cd13640">
    <property type="entry name" value="PBP2_ChoX"/>
    <property type="match status" value="1"/>
</dbReference>
<keyword evidence="4" id="KW-1185">Reference proteome</keyword>
<gene>
    <name evidence="3" type="ordered locus">Dde_0145</name>
</gene>
<dbReference type="InterPro" id="IPR007210">
    <property type="entry name" value="ABC_Gly_betaine_transp_sub-bd"/>
</dbReference>
<evidence type="ECO:0000313" key="3">
    <source>
        <dbReference type="EMBL" id="ABB36946.1"/>
    </source>
</evidence>
<reference evidence="3 4" key="1">
    <citation type="journal article" date="2011" name="J. Bacteriol.">
        <title>Complete genome sequence and updated annotation of Desulfovibrio alaskensis G20.</title>
        <authorList>
            <person name="Hauser L.J."/>
            <person name="Land M.L."/>
            <person name="Brown S.D."/>
            <person name="Larimer F."/>
            <person name="Keller K.L."/>
            <person name="Rapp-Giles B.J."/>
            <person name="Price M.N."/>
            <person name="Lin M."/>
            <person name="Bruce D.C."/>
            <person name="Detter J.C."/>
            <person name="Tapia R."/>
            <person name="Han C.S."/>
            <person name="Goodwin L.A."/>
            <person name="Cheng J.F."/>
            <person name="Pitluck S."/>
            <person name="Copeland A."/>
            <person name="Lucas S."/>
            <person name="Nolan M."/>
            <person name="Lapidus A.L."/>
            <person name="Palumbo A.V."/>
            <person name="Wall J.D."/>
        </authorList>
    </citation>
    <scope>NUCLEOTIDE SEQUENCE [LARGE SCALE GENOMIC DNA]</scope>
    <source>
        <strain evidence="4">ATCC BAA 1058 / DSM 17464 / G20</strain>
    </source>
</reference>
<dbReference type="RefSeq" id="WP_011366312.1">
    <property type="nucleotide sequence ID" value="NC_007519.1"/>
</dbReference>
<dbReference type="Gene3D" id="3.40.190.100">
    <property type="entry name" value="Glycine betaine-binding periplasmic protein, domain 2"/>
    <property type="match status" value="1"/>
</dbReference>
<dbReference type="eggNOG" id="COG2113">
    <property type="taxonomic scope" value="Bacteria"/>
</dbReference>
<accession>Q317F0</accession>
<evidence type="ECO:0000259" key="2">
    <source>
        <dbReference type="Pfam" id="PF04069"/>
    </source>
</evidence>
<dbReference type="STRING" id="207559.Dde_0145"/>
<dbReference type="Gene3D" id="3.40.190.10">
    <property type="entry name" value="Periplasmic binding protein-like II"/>
    <property type="match status" value="1"/>
</dbReference>
<dbReference type="Pfam" id="PF04069">
    <property type="entry name" value="OpuAC"/>
    <property type="match status" value="1"/>
</dbReference>
<dbReference type="GO" id="GO:0042597">
    <property type="term" value="C:periplasmic space"/>
    <property type="evidence" value="ECO:0007669"/>
    <property type="project" value="InterPro"/>
</dbReference>
<sequence>MKRLFGVTLLLVSFLCLPVAAQADAIRFGVPPWPGVTVKSEVVCQILEAMGYDTVQLEIGPPIIYKGLTTDDVDVCVAAWIPQQNEMFLPLRDKKAIDVVAVNIDEAGTSLCVPSYVWEAGVRSIADLDARGEMFDRTIYGIEVGSGMQTSTEEMIHDDVAGLGDWTQVSSTTPVMLRAVQERIRAGKWVVFHGWQPHWMNFQIDMKYLEGVPGTEKLVSESVVYTIASRLFATRHPQAHAFLKKFYVRGATQSQWINDFGFRKTAPEKVASDWIRANIDTVATWLDGVTAADGSAGIDAVRAAFNR</sequence>
<feature type="domain" description="ABC-type glycine betaine transport system substrate-binding" evidence="2">
    <location>
        <begin position="25"/>
        <end position="276"/>
    </location>
</feature>
<evidence type="ECO:0000313" key="4">
    <source>
        <dbReference type="Proteomes" id="UP000002710"/>
    </source>
</evidence>
<dbReference type="GO" id="GO:0015871">
    <property type="term" value="P:choline transport"/>
    <property type="evidence" value="ECO:0007669"/>
    <property type="project" value="InterPro"/>
</dbReference>
<protein>
    <submittedName>
        <fullName evidence="3">ABC-type glycine betaine transport, periplasmic subunit</fullName>
    </submittedName>
</protein>
<dbReference type="Proteomes" id="UP000002710">
    <property type="component" value="Chromosome"/>
</dbReference>
<dbReference type="GO" id="GO:0033265">
    <property type="term" value="F:choline binding"/>
    <property type="evidence" value="ECO:0007669"/>
    <property type="project" value="InterPro"/>
</dbReference>
<feature type="signal peptide" evidence="1">
    <location>
        <begin position="1"/>
        <end position="23"/>
    </location>
</feature>
<dbReference type="EMBL" id="CP000112">
    <property type="protein sequence ID" value="ABB36946.1"/>
    <property type="molecule type" value="Genomic_DNA"/>
</dbReference>
<name>Q317F0_OLEA2</name>
<dbReference type="GO" id="GO:0022857">
    <property type="term" value="F:transmembrane transporter activity"/>
    <property type="evidence" value="ECO:0007669"/>
    <property type="project" value="InterPro"/>
</dbReference>
<dbReference type="AlphaFoldDB" id="Q317F0"/>
<dbReference type="InterPro" id="IPR017783">
    <property type="entry name" value="ABC_choline_sub-bd"/>
</dbReference>
<keyword evidence="1" id="KW-0732">Signal</keyword>
<proteinExistence type="predicted"/>
<dbReference type="KEGG" id="dde:Dde_0145"/>